<sequence>MRFYWVDEARVRRYSYDAANKWGLPGVHCPVCDAIWSSGSERYPSVDLSQLPERDKYLARLEEDYAEFERLREQVRPLAPPGVPLRPGALLGPLVGKAQGEFCPLVMEYCWALLMKREALERLQSEGLQGLKGCRTELRYRRKDPPELLEMELLPRGRVHPDCLPADRPAPCVKCGRVAWKLPDEPILEATSLPQDLDLFRMSDFMQMIVGSERFVETARRLGYEQDIVFRELPLR</sequence>
<organism evidence="1 2">
    <name type="scientific">Hyalangium rubrum</name>
    <dbReference type="NCBI Taxonomy" id="3103134"/>
    <lineage>
        <taxon>Bacteria</taxon>
        <taxon>Pseudomonadati</taxon>
        <taxon>Myxococcota</taxon>
        <taxon>Myxococcia</taxon>
        <taxon>Myxococcales</taxon>
        <taxon>Cystobacterineae</taxon>
        <taxon>Archangiaceae</taxon>
        <taxon>Hyalangium</taxon>
    </lineage>
</organism>
<dbReference type="RefSeq" id="WP_321551168.1">
    <property type="nucleotide sequence ID" value="NZ_JAXIVS010000020.1"/>
</dbReference>
<dbReference type="NCBIfam" id="TIGR02264">
    <property type="entry name" value="gmx_para_CXXCG"/>
    <property type="match status" value="1"/>
</dbReference>
<protein>
    <submittedName>
        <fullName evidence="1">Double-CXXCG motif protein</fullName>
    </submittedName>
</protein>
<gene>
    <name evidence="1" type="ORF">SYV04_39065</name>
</gene>
<proteinExistence type="predicted"/>
<dbReference type="InterPro" id="IPR011750">
    <property type="entry name" value="Gmx_para_CXXCG"/>
</dbReference>
<comment type="caution">
    <text evidence="1">The sequence shown here is derived from an EMBL/GenBank/DDBJ whole genome shotgun (WGS) entry which is preliminary data.</text>
</comment>
<evidence type="ECO:0000313" key="2">
    <source>
        <dbReference type="Proteomes" id="UP001291309"/>
    </source>
</evidence>
<keyword evidence="2" id="KW-1185">Reference proteome</keyword>
<name>A0ABU5HHU4_9BACT</name>
<reference evidence="1 2" key="1">
    <citation type="submission" date="2023-12" db="EMBL/GenBank/DDBJ databases">
        <title>the genome sequence of Hyalangium sp. s54d21.</title>
        <authorList>
            <person name="Zhang X."/>
        </authorList>
    </citation>
    <scope>NUCLEOTIDE SEQUENCE [LARGE SCALE GENOMIC DNA]</scope>
    <source>
        <strain evidence="2">s54d21</strain>
    </source>
</reference>
<evidence type="ECO:0000313" key="1">
    <source>
        <dbReference type="EMBL" id="MDY7232454.1"/>
    </source>
</evidence>
<dbReference type="Proteomes" id="UP001291309">
    <property type="component" value="Unassembled WGS sequence"/>
</dbReference>
<dbReference type="Pfam" id="PF09535">
    <property type="entry name" value="Gmx_para_CXXCG"/>
    <property type="match status" value="1"/>
</dbReference>
<accession>A0ABU5HHU4</accession>
<dbReference type="EMBL" id="JAXIVS010000020">
    <property type="protein sequence ID" value="MDY7232454.1"/>
    <property type="molecule type" value="Genomic_DNA"/>
</dbReference>